<evidence type="ECO:0000256" key="3">
    <source>
        <dbReference type="ARBA" id="ARBA00022989"/>
    </source>
</evidence>
<gene>
    <name evidence="6" type="ORF">BJ508DRAFT_327543</name>
</gene>
<dbReference type="STRING" id="1160509.A0A3N4I297"/>
<keyword evidence="4 5" id="KW-0472">Membrane</keyword>
<name>A0A3N4I297_ASCIM</name>
<sequence length="357" mass="40316">MLLTAIEVSPGFAATIHRQPGSVPPGSFVTYKKETLYSVEFFCQQGLERKYGGEPCLAYMNYHAGSNATTYIVISDCPEVPQTVDRIKRQLIDMFALQSSSDEHEINPFIIHGMLAKEYTTGFNNSLHTIRHFLFEPLEDVQRVLVKPDRAALARLTGNLHRLSESIDTLLSRLEFAMMALDSMAIAHAQMFNVIREAHDSGTCNHILSMGCAQKQKDTISYLSITLTTLKRKLETYQMARSNAMTLVFNLVTQLDAATNMTIAKATREDSMVMKTIAVLTMVFLPATFASSLFGMSFFQTEEALNGVGMKWWVYVVVAFPLTMLTFGGWFGWMYWPALKRLFERIIHNSHSQKTDK</sequence>
<accession>A0A3N4I297</accession>
<evidence type="ECO:0000313" key="7">
    <source>
        <dbReference type="Proteomes" id="UP000275078"/>
    </source>
</evidence>
<keyword evidence="3 5" id="KW-1133">Transmembrane helix</keyword>
<feature type="transmembrane region" description="Helical" evidence="5">
    <location>
        <begin position="277"/>
        <end position="300"/>
    </location>
</feature>
<dbReference type="OrthoDB" id="2830640at2759"/>
<dbReference type="SUPFAM" id="SSF144083">
    <property type="entry name" value="Magnesium transport protein CorA, transmembrane region"/>
    <property type="match status" value="1"/>
</dbReference>
<dbReference type="Proteomes" id="UP000275078">
    <property type="component" value="Unassembled WGS sequence"/>
</dbReference>
<keyword evidence="7" id="KW-1185">Reference proteome</keyword>
<evidence type="ECO:0000256" key="4">
    <source>
        <dbReference type="ARBA" id="ARBA00023136"/>
    </source>
</evidence>
<reference evidence="6 7" key="1">
    <citation type="journal article" date="2018" name="Nat. Ecol. Evol.">
        <title>Pezizomycetes genomes reveal the molecular basis of ectomycorrhizal truffle lifestyle.</title>
        <authorList>
            <person name="Murat C."/>
            <person name="Payen T."/>
            <person name="Noel B."/>
            <person name="Kuo A."/>
            <person name="Morin E."/>
            <person name="Chen J."/>
            <person name="Kohler A."/>
            <person name="Krizsan K."/>
            <person name="Balestrini R."/>
            <person name="Da Silva C."/>
            <person name="Montanini B."/>
            <person name="Hainaut M."/>
            <person name="Levati E."/>
            <person name="Barry K.W."/>
            <person name="Belfiori B."/>
            <person name="Cichocki N."/>
            <person name="Clum A."/>
            <person name="Dockter R.B."/>
            <person name="Fauchery L."/>
            <person name="Guy J."/>
            <person name="Iotti M."/>
            <person name="Le Tacon F."/>
            <person name="Lindquist E.A."/>
            <person name="Lipzen A."/>
            <person name="Malagnac F."/>
            <person name="Mello A."/>
            <person name="Molinier V."/>
            <person name="Miyauchi S."/>
            <person name="Poulain J."/>
            <person name="Riccioni C."/>
            <person name="Rubini A."/>
            <person name="Sitrit Y."/>
            <person name="Splivallo R."/>
            <person name="Traeger S."/>
            <person name="Wang M."/>
            <person name="Zifcakova L."/>
            <person name="Wipf D."/>
            <person name="Zambonelli A."/>
            <person name="Paolocci F."/>
            <person name="Nowrousian M."/>
            <person name="Ottonello S."/>
            <person name="Baldrian P."/>
            <person name="Spatafora J.W."/>
            <person name="Henrissat B."/>
            <person name="Nagy L.G."/>
            <person name="Aury J.M."/>
            <person name="Wincker P."/>
            <person name="Grigoriev I.V."/>
            <person name="Bonfante P."/>
            <person name="Martin F.M."/>
        </authorList>
    </citation>
    <scope>NUCLEOTIDE SEQUENCE [LARGE SCALE GENOMIC DNA]</scope>
    <source>
        <strain evidence="6 7">RN42</strain>
    </source>
</reference>
<feature type="transmembrane region" description="Helical" evidence="5">
    <location>
        <begin position="312"/>
        <end position="336"/>
    </location>
</feature>
<comment type="subcellular location">
    <subcellularLocation>
        <location evidence="1">Membrane</location>
        <topology evidence="1">Multi-pass membrane protein</topology>
    </subcellularLocation>
</comment>
<evidence type="ECO:0000256" key="2">
    <source>
        <dbReference type="ARBA" id="ARBA00022692"/>
    </source>
</evidence>
<proteinExistence type="predicted"/>
<organism evidence="6 7">
    <name type="scientific">Ascobolus immersus RN42</name>
    <dbReference type="NCBI Taxonomy" id="1160509"/>
    <lineage>
        <taxon>Eukaryota</taxon>
        <taxon>Fungi</taxon>
        <taxon>Dikarya</taxon>
        <taxon>Ascomycota</taxon>
        <taxon>Pezizomycotina</taxon>
        <taxon>Pezizomycetes</taxon>
        <taxon>Pezizales</taxon>
        <taxon>Ascobolaceae</taxon>
        <taxon>Ascobolus</taxon>
    </lineage>
</organism>
<evidence type="ECO:0000256" key="5">
    <source>
        <dbReference type="SAM" id="Phobius"/>
    </source>
</evidence>
<keyword evidence="2 5" id="KW-0812">Transmembrane</keyword>
<evidence type="ECO:0000256" key="1">
    <source>
        <dbReference type="ARBA" id="ARBA00004141"/>
    </source>
</evidence>
<protein>
    <recommendedName>
        <fullName evidence="8">Mg2+ transporter protein</fullName>
    </recommendedName>
</protein>
<evidence type="ECO:0008006" key="8">
    <source>
        <dbReference type="Google" id="ProtNLM"/>
    </source>
</evidence>
<dbReference type="GO" id="GO:0016020">
    <property type="term" value="C:membrane"/>
    <property type="evidence" value="ECO:0007669"/>
    <property type="project" value="UniProtKB-SubCell"/>
</dbReference>
<dbReference type="AlphaFoldDB" id="A0A3N4I297"/>
<dbReference type="EMBL" id="ML119690">
    <property type="protein sequence ID" value="RPA80235.1"/>
    <property type="molecule type" value="Genomic_DNA"/>
</dbReference>
<dbReference type="Gene3D" id="1.20.58.340">
    <property type="entry name" value="Magnesium transport protein CorA, transmembrane region"/>
    <property type="match status" value="1"/>
</dbReference>
<evidence type="ECO:0000313" key="6">
    <source>
        <dbReference type="EMBL" id="RPA80235.1"/>
    </source>
</evidence>
<dbReference type="InterPro" id="IPR045863">
    <property type="entry name" value="CorA_TM1_TM2"/>
</dbReference>